<dbReference type="EMBL" id="QRUP01000033">
    <property type="protein sequence ID" value="RGR67269.1"/>
    <property type="molecule type" value="Genomic_DNA"/>
</dbReference>
<dbReference type="AlphaFoldDB" id="A0A412FGN5"/>
<evidence type="ECO:0000313" key="1">
    <source>
        <dbReference type="EMBL" id="RGR67269.1"/>
    </source>
</evidence>
<name>A0A412FGN5_9FIRM</name>
<dbReference type="RefSeq" id="WP_117896270.1">
    <property type="nucleotide sequence ID" value="NZ_CABJCV010000033.1"/>
</dbReference>
<comment type="caution">
    <text evidence="1">The sequence shown here is derived from an EMBL/GenBank/DDBJ whole genome shotgun (WGS) entry which is preliminary data.</text>
</comment>
<gene>
    <name evidence="1" type="ORF">DWY25_17085</name>
</gene>
<keyword evidence="2" id="KW-1185">Reference proteome</keyword>
<dbReference type="GeneID" id="83017112"/>
<evidence type="ECO:0000313" key="2">
    <source>
        <dbReference type="Proteomes" id="UP000284178"/>
    </source>
</evidence>
<organism evidence="1 2">
    <name type="scientific">Holdemania filiformis</name>
    <dbReference type="NCBI Taxonomy" id="61171"/>
    <lineage>
        <taxon>Bacteria</taxon>
        <taxon>Bacillati</taxon>
        <taxon>Bacillota</taxon>
        <taxon>Erysipelotrichia</taxon>
        <taxon>Erysipelotrichales</taxon>
        <taxon>Erysipelotrichaceae</taxon>
        <taxon>Holdemania</taxon>
    </lineage>
</organism>
<dbReference type="Proteomes" id="UP000284178">
    <property type="component" value="Unassembled WGS sequence"/>
</dbReference>
<reference evidence="1 2" key="1">
    <citation type="submission" date="2018-08" db="EMBL/GenBank/DDBJ databases">
        <title>A genome reference for cultivated species of the human gut microbiota.</title>
        <authorList>
            <person name="Zou Y."/>
            <person name="Xue W."/>
            <person name="Luo G."/>
        </authorList>
    </citation>
    <scope>NUCLEOTIDE SEQUENCE [LARGE SCALE GENOMIC DNA]</scope>
    <source>
        <strain evidence="1 2">AF24-29</strain>
    </source>
</reference>
<protein>
    <submittedName>
        <fullName evidence="1">Uncharacterized protein</fullName>
    </submittedName>
</protein>
<proteinExistence type="predicted"/>
<sequence length="235" mass="26936">MGAKITDYKSLIENLKTEAAQAGDSYLECSAKELMGKLNEGNATLITCCSAMRQCMLSGDEMIVAPTGKKNVSTKMKIRYYLNDLDSRESAYIPKKRGRKAGSTLKKTPGLKRNPKTGKLEAKFNKAYMTQSLQTWLDKKKLTYEELEDAYLVQTPEGKWLIEVDYEKRGKKQTFNSKMYSLIKRMDPDIAKYSILMESKISSKQEWKQLSDYMKSRLGISLIFVNHQGKVKEYR</sequence>
<accession>A0A412FGN5</accession>